<comment type="caution">
    <text evidence="9">The sequence shown here is derived from an EMBL/GenBank/DDBJ whole genome shotgun (WGS) entry which is preliminary data.</text>
</comment>
<proteinExistence type="predicted"/>
<keyword evidence="6 8" id="KW-1133">Transmembrane helix</keyword>
<feature type="transmembrane region" description="Helical" evidence="8">
    <location>
        <begin position="217"/>
        <end position="238"/>
    </location>
</feature>
<evidence type="ECO:0000256" key="8">
    <source>
        <dbReference type="SAM" id="Phobius"/>
    </source>
</evidence>
<feature type="transmembrane region" description="Helical" evidence="8">
    <location>
        <begin position="282"/>
        <end position="300"/>
    </location>
</feature>
<comment type="subcellular location">
    <subcellularLocation>
        <location evidence="1">Cell inner membrane</location>
        <topology evidence="1">Multi-pass membrane protein</topology>
    </subcellularLocation>
</comment>
<evidence type="ECO:0000313" key="10">
    <source>
        <dbReference type="Proteomes" id="UP000653127"/>
    </source>
</evidence>
<evidence type="ECO:0000256" key="4">
    <source>
        <dbReference type="ARBA" id="ARBA00022519"/>
    </source>
</evidence>
<feature type="transmembrane region" description="Helical" evidence="8">
    <location>
        <begin position="250"/>
        <end position="270"/>
    </location>
</feature>
<feature type="transmembrane region" description="Helical" evidence="8">
    <location>
        <begin position="340"/>
        <end position="359"/>
    </location>
</feature>
<name>A0A926DVB2_9FIRM</name>
<feature type="transmembrane region" description="Helical" evidence="8">
    <location>
        <begin position="21"/>
        <end position="38"/>
    </location>
</feature>
<accession>A0A926DVB2</accession>
<protein>
    <submittedName>
        <fullName evidence="9">MFS transporter</fullName>
    </submittedName>
</protein>
<feature type="transmembrane region" description="Helical" evidence="8">
    <location>
        <begin position="169"/>
        <end position="189"/>
    </location>
</feature>
<dbReference type="Pfam" id="PF07690">
    <property type="entry name" value="MFS_1"/>
    <property type="match status" value="1"/>
</dbReference>
<dbReference type="RefSeq" id="WP_249282098.1">
    <property type="nucleotide sequence ID" value="NZ_JACRST010000002.1"/>
</dbReference>
<dbReference type="PANTHER" id="PTHR23522:SF10">
    <property type="entry name" value="3-PHENYLPROPIONIC ACID TRANSPORTER-RELATED"/>
    <property type="match status" value="1"/>
</dbReference>
<keyword evidence="3" id="KW-1003">Cell membrane</keyword>
<keyword evidence="5 8" id="KW-0812">Transmembrane</keyword>
<evidence type="ECO:0000256" key="6">
    <source>
        <dbReference type="ARBA" id="ARBA00022989"/>
    </source>
</evidence>
<feature type="transmembrane region" description="Helical" evidence="8">
    <location>
        <begin position="104"/>
        <end position="125"/>
    </location>
</feature>
<dbReference type="PANTHER" id="PTHR23522">
    <property type="entry name" value="BLL5896 PROTEIN"/>
    <property type="match status" value="1"/>
</dbReference>
<feature type="transmembrane region" description="Helical" evidence="8">
    <location>
        <begin position="50"/>
        <end position="67"/>
    </location>
</feature>
<evidence type="ECO:0000256" key="1">
    <source>
        <dbReference type="ARBA" id="ARBA00004429"/>
    </source>
</evidence>
<dbReference type="Gene3D" id="1.20.1250.20">
    <property type="entry name" value="MFS general substrate transporter like domains"/>
    <property type="match status" value="2"/>
</dbReference>
<dbReference type="AlphaFoldDB" id="A0A926DVB2"/>
<evidence type="ECO:0000256" key="5">
    <source>
        <dbReference type="ARBA" id="ARBA00022692"/>
    </source>
</evidence>
<dbReference type="GO" id="GO:0022857">
    <property type="term" value="F:transmembrane transporter activity"/>
    <property type="evidence" value="ECO:0007669"/>
    <property type="project" value="InterPro"/>
</dbReference>
<dbReference type="GO" id="GO:0005886">
    <property type="term" value="C:plasma membrane"/>
    <property type="evidence" value="ECO:0007669"/>
    <property type="project" value="UniProtKB-SubCell"/>
</dbReference>
<evidence type="ECO:0000256" key="3">
    <source>
        <dbReference type="ARBA" id="ARBA00022475"/>
    </source>
</evidence>
<feature type="transmembrane region" description="Helical" evidence="8">
    <location>
        <begin position="79"/>
        <end position="98"/>
    </location>
</feature>
<dbReference type="InterPro" id="IPR036259">
    <property type="entry name" value="MFS_trans_sf"/>
</dbReference>
<dbReference type="SUPFAM" id="SSF103473">
    <property type="entry name" value="MFS general substrate transporter"/>
    <property type="match status" value="1"/>
</dbReference>
<dbReference type="EMBL" id="JACRST010000002">
    <property type="protein sequence ID" value="MBC8545950.1"/>
    <property type="molecule type" value="Genomic_DNA"/>
</dbReference>
<feature type="transmembrane region" description="Helical" evidence="8">
    <location>
        <begin position="306"/>
        <end position="328"/>
    </location>
</feature>
<keyword evidence="10" id="KW-1185">Reference proteome</keyword>
<organism evidence="9 10">
    <name type="scientific">Ligaoa zhengdingensis</name>
    <dbReference type="NCBI Taxonomy" id="2763658"/>
    <lineage>
        <taxon>Bacteria</taxon>
        <taxon>Bacillati</taxon>
        <taxon>Bacillota</taxon>
        <taxon>Clostridia</taxon>
        <taxon>Eubacteriales</taxon>
        <taxon>Oscillospiraceae</taxon>
        <taxon>Ligaoa</taxon>
    </lineage>
</organism>
<feature type="transmembrane region" description="Helical" evidence="8">
    <location>
        <begin position="371"/>
        <end position="391"/>
    </location>
</feature>
<sequence length="396" mass="43325">MTSFLKTAIKRENIGFTLVQSLYQFGFCCYNNFLVLYLQEHGFTNTECGLTITLQAVITLALQPVYGYITDTYLSCKKFLMLATALSIPAALLLPATVKTVPLAMLSVVVYSAFFNTNSAIIDAWELLLRDERPYIRFELTRGMASFFYAFFILGFGALMEHFGTRMMFFSYGLVASALIVGCLVIPGVPCCNGPRSGAASIGTLQALGLLARQKRYVLFLLSGLCFNIALRSTMTFLPNYVALFQQGSGMLALLLCTTALAEMPTLNLLGRINRKSRVEYSGLIVLSSMLCNLLILHHLSSAEGLILAMVFRGIAHIGFLGVSMEFICQNTPRQLNSTAITLGSACTIYLGSIIGSWLGGVLIDSMGLPALTLFAIIFLLLALLSYLPLLRQKNA</sequence>
<evidence type="ECO:0000313" key="9">
    <source>
        <dbReference type="EMBL" id="MBC8545950.1"/>
    </source>
</evidence>
<keyword evidence="2" id="KW-0813">Transport</keyword>
<reference evidence="9" key="1">
    <citation type="submission" date="2020-08" db="EMBL/GenBank/DDBJ databases">
        <title>Genome public.</title>
        <authorList>
            <person name="Liu C."/>
            <person name="Sun Q."/>
        </authorList>
    </citation>
    <scope>NUCLEOTIDE SEQUENCE</scope>
    <source>
        <strain evidence="9">NSJ-31</strain>
    </source>
</reference>
<evidence type="ECO:0000256" key="7">
    <source>
        <dbReference type="ARBA" id="ARBA00023136"/>
    </source>
</evidence>
<dbReference type="Proteomes" id="UP000653127">
    <property type="component" value="Unassembled WGS sequence"/>
</dbReference>
<keyword evidence="7 8" id="KW-0472">Membrane</keyword>
<feature type="transmembrane region" description="Helical" evidence="8">
    <location>
        <begin position="146"/>
        <end position="163"/>
    </location>
</feature>
<dbReference type="InterPro" id="IPR011701">
    <property type="entry name" value="MFS"/>
</dbReference>
<keyword evidence="4" id="KW-0997">Cell inner membrane</keyword>
<gene>
    <name evidence="9" type="ORF">H8711_03215</name>
</gene>
<evidence type="ECO:0000256" key="2">
    <source>
        <dbReference type="ARBA" id="ARBA00022448"/>
    </source>
</evidence>